<evidence type="ECO:0000313" key="3">
    <source>
        <dbReference type="EMBL" id="KKR32062.1"/>
    </source>
</evidence>
<comment type="caution">
    <text evidence="3">The sequence shown here is derived from an EMBL/GenBank/DDBJ whole genome shotgun (WGS) entry which is preliminary data.</text>
</comment>
<accession>A0A0G0T2J6</accession>
<sequence length="101" mass="11917">MFQILPKNIIPITEARGRLDDLVEEAKGDNFFVISRQGKAEAAVVDVEYLLELEERLRLDEMRRLNLEMREGFRDYLRKKGYDPDKMTDKEAEKILLDLTK</sequence>
<dbReference type="InterPro" id="IPR036165">
    <property type="entry name" value="YefM-like_sf"/>
</dbReference>
<evidence type="ECO:0000256" key="1">
    <source>
        <dbReference type="ARBA" id="ARBA00009981"/>
    </source>
</evidence>
<dbReference type="NCBIfam" id="TIGR01552">
    <property type="entry name" value="phd_fam"/>
    <property type="match status" value="1"/>
</dbReference>
<dbReference type="SUPFAM" id="SSF143120">
    <property type="entry name" value="YefM-like"/>
    <property type="match status" value="1"/>
</dbReference>
<organism evidence="3 4">
    <name type="scientific">Candidatus Gottesmanbacteria bacterium GW2011_GWC2_39_8</name>
    <dbReference type="NCBI Taxonomy" id="1618450"/>
    <lineage>
        <taxon>Bacteria</taxon>
        <taxon>Candidatus Gottesmaniibacteriota</taxon>
    </lineage>
</organism>
<dbReference type="Gene3D" id="3.40.1620.10">
    <property type="entry name" value="YefM-like domain"/>
    <property type="match status" value="1"/>
</dbReference>
<evidence type="ECO:0000256" key="2">
    <source>
        <dbReference type="RuleBase" id="RU362080"/>
    </source>
</evidence>
<name>A0A0G0T2J6_9BACT</name>
<comment type="similarity">
    <text evidence="1 2">Belongs to the phD/YefM antitoxin family.</text>
</comment>
<proteinExistence type="inferred from homology"/>
<dbReference type="Proteomes" id="UP000034539">
    <property type="component" value="Unassembled WGS sequence"/>
</dbReference>
<evidence type="ECO:0000313" key="4">
    <source>
        <dbReference type="Proteomes" id="UP000034539"/>
    </source>
</evidence>
<comment type="function">
    <text evidence="2">Antitoxin component of a type II toxin-antitoxin (TA) system.</text>
</comment>
<dbReference type="EMBL" id="LBXN01000053">
    <property type="protein sequence ID" value="KKR32062.1"/>
    <property type="molecule type" value="Genomic_DNA"/>
</dbReference>
<gene>
    <name evidence="3" type="ORF">UT63_C0053G0013</name>
</gene>
<dbReference type="AlphaFoldDB" id="A0A0G0T2J6"/>
<protein>
    <recommendedName>
        <fullName evidence="2">Antitoxin</fullName>
    </recommendedName>
</protein>
<dbReference type="Pfam" id="PF02604">
    <property type="entry name" value="PhdYeFM_antitox"/>
    <property type="match status" value="1"/>
</dbReference>
<reference evidence="3 4" key="1">
    <citation type="journal article" date="2015" name="Nature">
        <title>rRNA introns, odd ribosomes, and small enigmatic genomes across a large radiation of phyla.</title>
        <authorList>
            <person name="Brown C.T."/>
            <person name="Hug L.A."/>
            <person name="Thomas B.C."/>
            <person name="Sharon I."/>
            <person name="Castelle C.J."/>
            <person name="Singh A."/>
            <person name="Wilkins M.J."/>
            <person name="Williams K.H."/>
            <person name="Banfield J.F."/>
        </authorList>
    </citation>
    <scope>NUCLEOTIDE SEQUENCE [LARGE SCALE GENOMIC DNA]</scope>
</reference>
<dbReference type="InterPro" id="IPR006442">
    <property type="entry name" value="Antitoxin_Phd/YefM"/>
</dbReference>